<dbReference type="AlphaFoldDB" id="A0A5B7K9K9"/>
<feature type="compositionally biased region" description="Low complexity" evidence="1">
    <location>
        <begin position="17"/>
        <end position="30"/>
    </location>
</feature>
<dbReference type="Proteomes" id="UP000324222">
    <property type="component" value="Unassembled WGS sequence"/>
</dbReference>
<keyword evidence="3" id="KW-1185">Reference proteome</keyword>
<dbReference type="EMBL" id="VSRR010126693">
    <property type="protein sequence ID" value="MPD01335.1"/>
    <property type="molecule type" value="Genomic_DNA"/>
</dbReference>
<proteinExistence type="predicted"/>
<gene>
    <name evidence="2" type="ORF">E2C01_096855</name>
</gene>
<comment type="caution">
    <text evidence="2">The sequence shown here is derived from an EMBL/GenBank/DDBJ whole genome shotgun (WGS) entry which is preliminary data.</text>
</comment>
<protein>
    <submittedName>
        <fullName evidence="2">Uncharacterized protein</fullName>
    </submittedName>
</protein>
<organism evidence="2 3">
    <name type="scientific">Portunus trituberculatus</name>
    <name type="common">Swimming crab</name>
    <name type="synonym">Neptunus trituberculatus</name>
    <dbReference type="NCBI Taxonomy" id="210409"/>
    <lineage>
        <taxon>Eukaryota</taxon>
        <taxon>Metazoa</taxon>
        <taxon>Ecdysozoa</taxon>
        <taxon>Arthropoda</taxon>
        <taxon>Crustacea</taxon>
        <taxon>Multicrustacea</taxon>
        <taxon>Malacostraca</taxon>
        <taxon>Eumalacostraca</taxon>
        <taxon>Eucarida</taxon>
        <taxon>Decapoda</taxon>
        <taxon>Pleocyemata</taxon>
        <taxon>Brachyura</taxon>
        <taxon>Eubrachyura</taxon>
        <taxon>Portunoidea</taxon>
        <taxon>Portunidae</taxon>
        <taxon>Portuninae</taxon>
        <taxon>Portunus</taxon>
    </lineage>
</organism>
<feature type="compositionally biased region" description="Basic and acidic residues" evidence="1">
    <location>
        <begin position="31"/>
        <end position="42"/>
    </location>
</feature>
<name>A0A5B7K9K9_PORTR</name>
<evidence type="ECO:0000313" key="2">
    <source>
        <dbReference type="EMBL" id="MPD01335.1"/>
    </source>
</evidence>
<accession>A0A5B7K9K9</accession>
<evidence type="ECO:0000313" key="3">
    <source>
        <dbReference type="Proteomes" id="UP000324222"/>
    </source>
</evidence>
<sequence length="42" mass="4676">MSEERDVVTPLEPLTPSSCGGISTSSSSEFSSRKYYRDVPHR</sequence>
<reference evidence="2 3" key="1">
    <citation type="submission" date="2019-05" db="EMBL/GenBank/DDBJ databases">
        <title>Another draft genome of Portunus trituberculatus and its Hox gene families provides insights of decapod evolution.</title>
        <authorList>
            <person name="Jeong J.-H."/>
            <person name="Song I."/>
            <person name="Kim S."/>
            <person name="Choi T."/>
            <person name="Kim D."/>
            <person name="Ryu S."/>
            <person name="Kim W."/>
        </authorList>
    </citation>
    <scope>NUCLEOTIDE SEQUENCE [LARGE SCALE GENOMIC DNA]</scope>
    <source>
        <tissue evidence="2">Muscle</tissue>
    </source>
</reference>
<evidence type="ECO:0000256" key="1">
    <source>
        <dbReference type="SAM" id="MobiDB-lite"/>
    </source>
</evidence>
<feature type="region of interest" description="Disordered" evidence="1">
    <location>
        <begin position="1"/>
        <end position="42"/>
    </location>
</feature>